<gene>
    <name evidence="2" type="ORF">BXO512_19120</name>
</gene>
<dbReference type="EMBL" id="JXEA01000321">
    <property type="protein sequence ID" value="OLG86657.1"/>
    <property type="molecule type" value="Genomic_DNA"/>
</dbReference>
<keyword evidence="1" id="KW-0812">Transmembrane</keyword>
<accession>A0A854CIR6</accession>
<organism evidence="2">
    <name type="scientific">Xanthomonas oryzae pv. oryzae</name>
    <dbReference type="NCBI Taxonomy" id="64187"/>
    <lineage>
        <taxon>Bacteria</taxon>
        <taxon>Pseudomonadati</taxon>
        <taxon>Pseudomonadota</taxon>
        <taxon>Gammaproteobacteria</taxon>
        <taxon>Lysobacterales</taxon>
        <taxon>Lysobacteraceae</taxon>
        <taxon>Xanthomonas</taxon>
    </lineage>
</organism>
<name>A0A854CIR6_XANOO</name>
<keyword evidence="1" id="KW-1133">Transmembrane helix</keyword>
<keyword evidence="1" id="KW-0472">Membrane</keyword>
<reference evidence="2" key="1">
    <citation type="submission" date="2015-01" db="EMBL/GenBank/DDBJ databases">
        <title>Population genomics of rice bacterial leaf blight strains from India.</title>
        <authorList>
            <person name="Midha S."/>
            <person name="Anil M.G."/>
            <person name="Mishra D."/>
            <person name="Brahma K."/>
            <person name="Laha G.S."/>
            <person name="Sundaram R.M."/>
            <person name="Sonti R.V."/>
            <person name="Patil P.B."/>
        </authorList>
    </citation>
    <scope>NUCLEOTIDE SEQUENCE</scope>
    <source>
        <strain evidence="2">BXO512</strain>
    </source>
</reference>
<dbReference type="AlphaFoldDB" id="A0A854CIR6"/>
<comment type="caution">
    <text evidence="2">The sequence shown here is derived from an EMBL/GenBank/DDBJ whole genome shotgun (WGS) entry which is preliminary data.</text>
</comment>
<sequence>MAAWHWAGLAISAEVLQLKVRANQERIYLIASINFRYILADNTSFSFVMLYVGLLDTPSFAICHIFFYWPNFGFFVIQ</sequence>
<protein>
    <submittedName>
        <fullName evidence="2">Uncharacterized protein</fullName>
    </submittedName>
</protein>
<proteinExistence type="predicted"/>
<evidence type="ECO:0000256" key="1">
    <source>
        <dbReference type="SAM" id="Phobius"/>
    </source>
</evidence>
<evidence type="ECO:0000313" key="2">
    <source>
        <dbReference type="EMBL" id="OLG86657.1"/>
    </source>
</evidence>
<feature type="transmembrane region" description="Helical" evidence="1">
    <location>
        <begin position="58"/>
        <end position="77"/>
    </location>
</feature>